<organism evidence="1 2">
    <name type="scientific">Iphiclides podalirius</name>
    <name type="common">scarce swallowtail</name>
    <dbReference type="NCBI Taxonomy" id="110791"/>
    <lineage>
        <taxon>Eukaryota</taxon>
        <taxon>Metazoa</taxon>
        <taxon>Ecdysozoa</taxon>
        <taxon>Arthropoda</taxon>
        <taxon>Hexapoda</taxon>
        <taxon>Insecta</taxon>
        <taxon>Pterygota</taxon>
        <taxon>Neoptera</taxon>
        <taxon>Endopterygota</taxon>
        <taxon>Lepidoptera</taxon>
        <taxon>Glossata</taxon>
        <taxon>Ditrysia</taxon>
        <taxon>Papilionoidea</taxon>
        <taxon>Papilionidae</taxon>
        <taxon>Papilioninae</taxon>
        <taxon>Iphiclides</taxon>
    </lineage>
</organism>
<evidence type="ECO:0000313" key="1">
    <source>
        <dbReference type="EMBL" id="CAH2041589.1"/>
    </source>
</evidence>
<dbReference type="EMBL" id="OW152825">
    <property type="protein sequence ID" value="CAH2041589.1"/>
    <property type="molecule type" value="Genomic_DNA"/>
</dbReference>
<name>A0ABN8HYU1_9NEOP</name>
<proteinExistence type="predicted"/>
<keyword evidence="2" id="KW-1185">Reference proteome</keyword>
<reference evidence="1" key="1">
    <citation type="submission" date="2022-03" db="EMBL/GenBank/DDBJ databases">
        <authorList>
            <person name="Martin H S."/>
        </authorList>
    </citation>
    <scope>NUCLEOTIDE SEQUENCE</scope>
</reference>
<accession>A0ABN8HYU1</accession>
<dbReference type="Proteomes" id="UP000837857">
    <property type="component" value="Chromosome 13"/>
</dbReference>
<sequence>MNNRTIGDASVSTENALVPERANLHNGIAWQPAALVGLELDTRRNTAPRPNSPILNVMVYFTTPSSPWGKTPPPTHVISQP</sequence>
<feature type="non-terminal residue" evidence="1">
    <location>
        <position position="81"/>
    </location>
</feature>
<evidence type="ECO:0000313" key="2">
    <source>
        <dbReference type="Proteomes" id="UP000837857"/>
    </source>
</evidence>
<gene>
    <name evidence="1" type="ORF">IPOD504_LOCUS3271</name>
</gene>
<protein>
    <submittedName>
        <fullName evidence="1">Uncharacterized protein</fullName>
    </submittedName>
</protein>